<evidence type="ECO:0000313" key="1">
    <source>
        <dbReference type="EMBL" id="JAG81539.1"/>
    </source>
</evidence>
<reference evidence="1" key="1">
    <citation type="submission" date="2015-01" db="EMBL/GenBank/DDBJ databases">
        <title>Transcriptome Assembly of Fopius arisanus.</title>
        <authorList>
            <person name="Geib S."/>
        </authorList>
    </citation>
    <scope>NUCLEOTIDE SEQUENCE</scope>
</reference>
<dbReference type="OrthoDB" id="7645575at2759"/>
<dbReference type="Proteomes" id="UP000694866">
    <property type="component" value="Unplaced"/>
</dbReference>
<dbReference type="KEGG" id="fas:105270381"/>
<proteinExistence type="predicted"/>
<organism evidence="1">
    <name type="scientific">Fopius arisanus</name>
    <dbReference type="NCBI Taxonomy" id="64838"/>
    <lineage>
        <taxon>Eukaryota</taxon>
        <taxon>Metazoa</taxon>
        <taxon>Ecdysozoa</taxon>
        <taxon>Arthropoda</taxon>
        <taxon>Hexapoda</taxon>
        <taxon>Insecta</taxon>
        <taxon>Pterygota</taxon>
        <taxon>Neoptera</taxon>
        <taxon>Endopterygota</taxon>
        <taxon>Hymenoptera</taxon>
        <taxon>Apocrita</taxon>
        <taxon>Ichneumonoidea</taxon>
        <taxon>Braconidae</taxon>
        <taxon>Opiinae</taxon>
        <taxon>Fopius</taxon>
    </lineage>
</organism>
<name>A0A0C9RFA4_9HYME</name>
<gene>
    <name evidence="1" type="primary">hgbA_1</name>
    <name evidence="3" type="synonym">LOC105270381</name>
    <name evidence="1" type="ORF">g.7052</name>
</gene>
<dbReference type="GeneID" id="105270381"/>
<accession>A0A0C9RFA4</accession>
<evidence type="ECO:0000313" key="3">
    <source>
        <dbReference type="RefSeq" id="XP_011309571.1"/>
    </source>
</evidence>
<accession>A0A9R1U742</accession>
<dbReference type="AlphaFoldDB" id="A0A0C9RFA4"/>
<dbReference type="EMBL" id="GBYB01011772">
    <property type="protein sequence ID" value="JAG81539.1"/>
    <property type="molecule type" value="Transcribed_RNA"/>
</dbReference>
<evidence type="ECO:0000313" key="2">
    <source>
        <dbReference type="Proteomes" id="UP000694866"/>
    </source>
</evidence>
<keyword evidence="2" id="KW-1185">Reference proteome</keyword>
<sequence length="391" mass="44879">MMVVKMMATTVLPKFHTYKYKISHLNSVMNVYDFQLRDHFINANNLYVMQCNCANHKHAKQRCSITEQRMCGFETRGIYQTSTISCTIPYYKVLIPHALYNLLEKEGYDLSLVCVKRDPSIKTTCMFVCMVEKHGDPEHNSLTICDSMAKGLNQDQDGDKNAIYLLPKRCDSYNTTSSYSYILAKLELATAFRKMISLIGTPRYSISETNLMVIERNRNKLMDLIFTQRTIHHGPAFMIDAGCGYLRNEYEEFLERLMSYNKNPNHTYITADDLILKTNRLPSIVTSGAKGRHEHLNLLLNKISDNNTTLSDCEADMIELVNRYIKSSQDLSHNGRNQFASLYAATDLIIMNGKIFLNKVFICDYSPFASCGTFMWSDASLTLFTEDLLRL</sequence>
<dbReference type="RefSeq" id="XP_011309571.1">
    <property type="nucleotide sequence ID" value="XM_011311269.1"/>
</dbReference>
<protein>
    <submittedName>
        <fullName evidence="1">HgbA_1 protein</fullName>
    </submittedName>
</protein>
<reference evidence="3" key="2">
    <citation type="submission" date="2025-04" db="UniProtKB">
        <authorList>
            <consortium name="RefSeq"/>
        </authorList>
    </citation>
    <scope>IDENTIFICATION</scope>
    <source>
        <strain evidence="3">USDA-PBARC FA_bdor</strain>
        <tissue evidence="3">Whole organism</tissue>
    </source>
</reference>